<accession>A0A1R0WY23</accession>
<feature type="domain" description="Glycosyltransferase 2-like" evidence="2">
    <location>
        <begin position="9"/>
        <end position="176"/>
    </location>
</feature>
<sequence>MTDSITKCSILLVTYNHESYINQAIDSILEQKTTFDYEIVVADDCSKDSTMSIIQQYAENHPGKFRILANESNLGITLNYKRGFAACKGEYIAILEGDDFWTDPLKIQKHVDFLESNKACVMTFNQFVVHDMKKKRYNVQPWNWDRSFQLITVSELVLDNFIGNFSTCVYKAKYLKQLDSSLYELTVYDWMTNIMVAQNGLIAYLPEVMSVYRLHPNGTWSQKKELEKLKDTISLIEQYDKFLDGLYHEEFNAHKRRLQDRIDNIDGPLIITSKESIKQKVKKYLPPFATSLLKGIIPPKFYK</sequence>
<dbReference type="InterPro" id="IPR001173">
    <property type="entry name" value="Glyco_trans_2-like"/>
</dbReference>
<evidence type="ECO:0000256" key="1">
    <source>
        <dbReference type="ARBA" id="ARBA00006739"/>
    </source>
</evidence>
<dbReference type="SUPFAM" id="SSF53448">
    <property type="entry name" value="Nucleotide-diphospho-sugar transferases"/>
    <property type="match status" value="1"/>
</dbReference>
<gene>
    <name evidence="3" type="ORF">BJP51_30110</name>
</gene>
<dbReference type="InterPro" id="IPR029044">
    <property type="entry name" value="Nucleotide-diphossugar_trans"/>
</dbReference>
<keyword evidence="3" id="KW-0808">Transferase</keyword>
<dbReference type="PANTHER" id="PTHR22916">
    <property type="entry name" value="GLYCOSYLTRANSFERASE"/>
    <property type="match status" value="1"/>
</dbReference>
<dbReference type="Proteomes" id="UP000187465">
    <property type="component" value="Unassembled WGS sequence"/>
</dbReference>
<organism evidence="3 4">
    <name type="scientific">Paenibacillus odorifer</name>
    <dbReference type="NCBI Taxonomy" id="189426"/>
    <lineage>
        <taxon>Bacteria</taxon>
        <taxon>Bacillati</taxon>
        <taxon>Bacillota</taxon>
        <taxon>Bacilli</taxon>
        <taxon>Bacillales</taxon>
        <taxon>Paenibacillaceae</taxon>
        <taxon>Paenibacillus</taxon>
    </lineage>
</organism>
<evidence type="ECO:0000313" key="3">
    <source>
        <dbReference type="EMBL" id="OMD24065.1"/>
    </source>
</evidence>
<dbReference type="GO" id="GO:0016758">
    <property type="term" value="F:hexosyltransferase activity"/>
    <property type="evidence" value="ECO:0007669"/>
    <property type="project" value="UniProtKB-ARBA"/>
</dbReference>
<name>A0A1R0WY23_9BACL</name>
<dbReference type="PANTHER" id="PTHR22916:SF3">
    <property type="entry name" value="UDP-GLCNAC:BETAGAL BETA-1,3-N-ACETYLGLUCOSAMINYLTRANSFERASE-LIKE PROTEIN 1"/>
    <property type="match status" value="1"/>
</dbReference>
<dbReference type="RefSeq" id="WP_076179698.1">
    <property type="nucleotide sequence ID" value="NZ_MKQP01000055.1"/>
</dbReference>
<dbReference type="Pfam" id="PF00535">
    <property type="entry name" value="Glycos_transf_2"/>
    <property type="match status" value="1"/>
</dbReference>
<dbReference type="EMBL" id="MKQP01000055">
    <property type="protein sequence ID" value="OMD24065.1"/>
    <property type="molecule type" value="Genomic_DNA"/>
</dbReference>
<reference evidence="3 4" key="1">
    <citation type="submission" date="2016-10" db="EMBL/GenBank/DDBJ databases">
        <title>Paenibacillus species isolates.</title>
        <authorList>
            <person name="Beno S.M."/>
        </authorList>
    </citation>
    <scope>NUCLEOTIDE SEQUENCE [LARGE SCALE GENOMIC DNA]</scope>
    <source>
        <strain evidence="3 4">FSL H7-0604</strain>
    </source>
</reference>
<comment type="similarity">
    <text evidence="1">Belongs to the glycosyltransferase 2 family.</text>
</comment>
<evidence type="ECO:0000259" key="2">
    <source>
        <dbReference type="Pfam" id="PF00535"/>
    </source>
</evidence>
<dbReference type="Gene3D" id="3.90.550.10">
    <property type="entry name" value="Spore Coat Polysaccharide Biosynthesis Protein SpsA, Chain A"/>
    <property type="match status" value="1"/>
</dbReference>
<evidence type="ECO:0000313" key="4">
    <source>
        <dbReference type="Proteomes" id="UP000187465"/>
    </source>
</evidence>
<proteinExistence type="inferred from homology"/>
<comment type="caution">
    <text evidence="3">The sequence shown here is derived from an EMBL/GenBank/DDBJ whole genome shotgun (WGS) entry which is preliminary data.</text>
</comment>
<dbReference type="AlphaFoldDB" id="A0A1R0WY23"/>
<protein>
    <submittedName>
        <fullName evidence="3">Glycosyl transferase</fullName>
    </submittedName>
</protein>